<dbReference type="STRING" id="1088818.A0A2H9ZT18"/>
<accession>A0A2H9ZT18</accession>
<feature type="signal peptide" evidence="7">
    <location>
        <begin position="1"/>
        <end position="23"/>
    </location>
</feature>
<dbReference type="GO" id="GO:0048316">
    <property type="term" value="P:seed development"/>
    <property type="evidence" value="ECO:0007669"/>
    <property type="project" value="UniProtKB-ARBA"/>
</dbReference>
<dbReference type="PANTHER" id="PTHR31189">
    <property type="entry name" value="OS03G0336100 PROTEIN-RELATED"/>
    <property type="match status" value="1"/>
</dbReference>
<reference evidence="9 10" key="1">
    <citation type="journal article" date="2017" name="Nature">
        <title>The Apostasia genome and the evolution of orchids.</title>
        <authorList>
            <person name="Zhang G.Q."/>
            <person name="Liu K.W."/>
            <person name="Li Z."/>
            <person name="Lohaus R."/>
            <person name="Hsiao Y.Y."/>
            <person name="Niu S.C."/>
            <person name="Wang J.Y."/>
            <person name="Lin Y.C."/>
            <person name="Xu Q."/>
            <person name="Chen L.J."/>
            <person name="Yoshida K."/>
            <person name="Fujiwara S."/>
            <person name="Wang Z.W."/>
            <person name="Zhang Y.Q."/>
            <person name="Mitsuda N."/>
            <person name="Wang M."/>
            <person name="Liu G.H."/>
            <person name="Pecoraro L."/>
            <person name="Huang H.X."/>
            <person name="Xiao X.J."/>
            <person name="Lin M."/>
            <person name="Wu X.Y."/>
            <person name="Wu W.L."/>
            <person name="Chen Y.Y."/>
            <person name="Chang S.B."/>
            <person name="Sakamoto S."/>
            <person name="Ohme-Takagi M."/>
            <person name="Yagi M."/>
            <person name="Zeng S.J."/>
            <person name="Shen C.Y."/>
            <person name="Yeh C.M."/>
            <person name="Luo Y.B."/>
            <person name="Tsai W.C."/>
            <person name="Van de Peer Y."/>
            <person name="Liu Z.J."/>
        </authorList>
    </citation>
    <scope>NUCLEOTIDE SEQUENCE [LARGE SCALE GENOMIC DNA]</scope>
    <source>
        <strain evidence="10">cv. Shenzhen</strain>
        <tissue evidence="9">Stem</tissue>
    </source>
</reference>
<dbReference type="InterPro" id="IPR006044">
    <property type="entry name" value="11S_seedstore_pln"/>
</dbReference>
<evidence type="ECO:0000256" key="3">
    <source>
        <dbReference type="ARBA" id="ARBA00022729"/>
    </source>
</evidence>
<protein>
    <submittedName>
        <fullName evidence="9">Glutelin type-A 1</fullName>
    </submittedName>
</protein>
<dbReference type="FunFam" id="2.60.120.10:FF:000073">
    <property type="entry name" value="Glycinin G1"/>
    <property type="match status" value="1"/>
</dbReference>
<dbReference type="Pfam" id="PF00190">
    <property type="entry name" value="Cupin_1"/>
    <property type="match status" value="2"/>
</dbReference>
<dbReference type="Proteomes" id="UP000236161">
    <property type="component" value="Unassembled WGS sequence"/>
</dbReference>
<organism evidence="9 10">
    <name type="scientific">Apostasia shenzhenica</name>
    <dbReference type="NCBI Taxonomy" id="1088818"/>
    <lineage>
        <taxon>Eukaryota</taxon>
        <taxon>Viridiplantae</taxon>
        <taxon>Streptophyta</taxon>
        <taxon>Embryophyta</taxon>
        <taxon>Tracheophyta</taxon>
        <taxon>Spermatophyta</taxon>
        <taxon>Magnoliopsida</taxon>
        <taxon>Liliopsida</taxon>
        <taxon>Asparagales</taxon>
        <taxon>Orchidaceae</taxon>
        <taxon>Apostasioideae</taxon>
        <taxon>Apostasia</taxon>
    </lineage>
</organism>
<keyword evidence="6" id="KW-1015">Disulfide bond</keyword>
<dbReference type="SUPFAM" id="SSF51182">
    <property type="entry name" value="RmlC-like cupins"/>
    <property type="match status" value="1"/>
</dbReference>
<dbReference type="InterPro" id="IPR014710">
    <property type="entry name" value="RmlC-like_jellyroll"/>
</dbReference>
<dbReference type="InterPro" id="IPR050253">
    <property type="entry name" value="Seed_Storage-Functional"/>
</dbReference>
<keyword evidence="3 7" id="KW-0732">Signal</keyword>
<dbReference type="InterPro" id="IPR006045">
    <property type="entry name" value="Cupin_1"/>
</dbReference>
<evidence type="ECO:0000313" key="9">
    <source>
        <dbReference type="EMBL" id="PKA46434.1"/>
    </source>
</evidence>
<dbReference type="AlphaFoldDB" id="A0A2H9ZT18"/>
<dbReference type="OrthoDB" id="2016041at2759"/>
<dbReference type="PANTHER" id="PTHR31189:SF35">
    <property type="entry name" value="12S SEED STORAGE PROTEIN CRB"/>
    <property type="match status" value="1"/>
</dbReference>
<dbReference type="SMART" id="SM00835">
    <property type="entry name" value="Cupin_1"/>
    <property type="match status" value="2"/>
</dbReference>
<dbReference type="Gene3D" id="2.60.120.10">
    <property type="entry name" value="Jelly Rolls"/>
    <property type="match status" value="2"/>
</dbReference>
<proteinExistence type="inferred from homology"/>
<dbReference type="CDD" id="cd02243">
    <property type="entry name" value="cupin_11S_legumin_C"/>
    <property type="match status" value="1"/>
</dbReference>
<feature type="domain" description="Cupin type-1" evidence="8">
    <location>
        <begin position="44"/>
        <end position="218"/>
    </location>
</feature>
<dbReference type="EMBL" id="KZ454132">
    <property type="protein sequence ID" value="PKA46434.1"/>
    <property type="molecule type" value="Genomic_DNA"/>
</dbReference>
<evidence type="ECO:0000256" key="7">
    <source>
        <dbReference type="SAM" id="SignalP"/>
    </source>
</evidence>
<keyword evidence="5" id="KW-0708">Seed storage protein</keyword>
<keyword evidence="10" id="KW-1185">Reference proteome</keyword>
<comment type="subunit">
    <text evidence="2">Hexamer; each subunit is composed of an acidic and a basic chain derived from a single precursor and linked by a disulfide bond.</text>
</comment>
<keyword evidence="4" id="KW-0758">Storage protein</keyword>
<feature type="chain" id="PRO_5014110981" evidence="7">
    <location>
        <begin position="24"/>
        <end position="467"/>
    </location>
</feature>
<evidence type="ECO:0000256" key="1">
    <source>
        <dbReference type="ARBA" id="ARBA00007178"/>
    </source>
</evidence>
<dbReference type="PRINTS" id="PR00439">
    <property type="entry name" value="11SGLOBULIN"/>
</dbReference>
<name>A0A2H9ZT18_9ASPA</name>
<sequence>MASSSSLIFFLLLLLLLPCVSLAQSVGYGEQRRLRFLGKECQLDRLSGMQPRYRFESEAGVTEIFDEDDQQLQCASVSVIRRTLKPLGLFLPAFSNNPSLSFGFEHGRGQSERLGDEHQKILHFRQGDILAIPAGVAHWWYNSGDRPLVAISFSDTSSSVNQLDKTHRQFMLAGTYRKEGSRGSFGGGQQYSSSYHAFRSFDTRLLGEALGISQELAQEIQREDPRGEMVMVREGLKLVFPPSKEQLREEEEESYGGLRGSKRCEGEEETIKRSSNGVRVAFCTARLRENINDPRRADIFVPHAGWLKKLTSQKLPILGILKLSATRGVLHRQAITSPLWNVNAHCIVYVTRGRGRVQVVNDEGRAVHSGEIRQGQLLVVPQNFVMLIKAEDEGFEWVSFKTNDNAIESQIAGKASVLRGLPVDVVANAFRLRNEDAFKVKFGRADGVGIFPAHSSQEELGRPYAVV</sequence>
<evidence type="ECO:0000256" key="5">
    <source>
        <dbReference type="ARBA" id="ARBA00023129"/>
    </source>
</evidence>
<feature type="domain" description="Cupin type-1" evidence="8">
    <location>
        <begin position="289"/>
        <end position="438"/>
    </location>
</feature>
<evidence type="ECO:0000259" key="8">
    <source>
        <dbReference type="SMART" id="SM00835"/>
    </source>
</evidence>
<evidence type="ECO:0000256" key="4">
    <source>
        <dbReference type="ARBA" id="ARBA00022761"/>
    </source>
</evidence>
<gene>
    <name evidence="9" type="primary">GLUA1</name>
    <name evidence="9" type="ORF">AXF42_Ash012566</name>
</gene>
<dbReference type="GO" id="GO:0045735">
    <property type="term" value="F:nutrient reservoir activity"/>
    <property type="evidence" value="ECO:0007669"/>
    <property type="project" value="UniProtKB-KW"/>
</dbReference>
<evidence type="ECO:0000256" key="2">
    <source>
        <dbReference type="ARBA" id="ARBA00011818"/>
    </source>
</evidence>
<dbReference type="InterPro" id="IPR011051">
    <property type="entry name" value="RmlC_Cupin_sf"/>
</dbReference>
<dbReference type="CDD" id="cd02242">
    <property type="entry name" value="cupin_11S_legumin_N"/>
    <property type="match status" value="1"/>
</dbReference>
<evidence type="ECO:0000313" key="10">
    <source>
        <dbReference type="Proteomes" id="UP000236161"/>
    </source>
</evidence>
<comment type="similarity">
    <text evidence="1">Belongs to the 11S seed storage protein (globulins) family.</text>
</comment>
<evidence type="ECO:0000256" key="6">
    <source>
        <dbReference type="ARBA" id="ARBA00023157"/>
    </source>
</evidence>